<evidence type="ECO:0000313" key="2">
    <source>
        <dbReference type="EMBL" id="KAJ1156863.1"/>
    </source>
</evidence>
<evidence type="ECO:0000256" key="1">
    <source>
        <dbReference type="SAM" id="MobiDB-lite"/>
    </source>
</evidence>
<feature type="region of interest" description="Disordered" evidence="1">
    <location>
        <begin position="101"/>
        <end position="126"/>
    </location>
</feature>
<proteinExistence type="predicted"/>
<dbReference type="EMBL" id="JANPWB010000009">
    <property type="protein sequence ID" value="KAJ1156863.1"/>
    <property type="molecule type" value="Genomic_DNA"/>
</dbReference>
<dbReference type="Proteomes" id="UP001066276">
    <property type="component" value="Chromosome 5"/>
</dbReference>
<accession>A0AAV7RY10</accession>
<organism evidence="2 3">
    <name type="scientific">Pleurodeles waltl</name>
    <name type="common">Iberian ribbed newt</name>
    <dbReference type="NCBI Taxonomy" id="8319"/>
    <lineage>
        <taxon>Eukaryota</taxon>
        <taxon>Metazoa</taxon>
        <taxon>Chordata</taxon>
        <taxon>Craniata</taxon>
        <taxon>Vertebrata</taxon>
        <taxon>Euteleostomi</taxon>
        <taxon>Amphibia</taxon>
        <taxon>Batrachia</taxon>
        <taxon>Caudata</taxon>
        <taxon>Salamandroidea</taxon>
        <taxon>Salamandridae</taxon>
        <taxon>Pleurodelinae</taxon>
        <taxon>Pleurodeles</taxon>
    </lineage>
</organism>
<gene>
    <name evidence="2" type="ORF">NDU88_009580</name>
</gene>
<dbReference type="AlphaFoldDB" id="A0AAV7RY10"/>
<evidence type="ECO:0000313" key="3">
    <source>
        <dbReference type="Proteomes" id="UP001066276"/>
    </source>
</evidence>
<name>A0AAV7RY10_PLEWA</name>
<feature type="region of interest" description="Disordered" evidence="1">
    <location>
        <begin position="11"/>
        <end position="39"/>
    </location>
</feature>
<comment type="caution">
    <text evidence="2">The sequence shown here is derived from an EMBL/GenBank/DDBJ whole genome shotgun (WGS) entry which is preliminary data.</text>
</comment>
<sequence>MPLPPFFAAQTAFKLRPKPSEAPSEAQRQGNGRGNGRGGLLPAILRGRCRCTEGEGSRRALCSPLPTARAAQASNARHTSGSTLAVEGLPGGENLKRTWTILEPGKGPRGSGSCGGFGVRRLNNGE</sequence>
<feature type="compositionally biased region" description="Gly residues" evidence="1">
    <location>
        <begin position="107"/>
        <end position="118"/>
    </location>
</feature>
<keyword evidence="3" id="KW-1185">Reference proteome</keyword>
<protein>
    <submittedName>
        <fullName evidence="2">Uncharacterized protein</fullName>
    </submittedName>
</protein>
<reference evidence="2" key="1">
    <citation type="journal article" date="2022" name="bioRxiv">
        <title>Sequencing and chromosome-scale assembly of the giantPleurodeles waltlgenome.</title>
        <authorList>
            <person name="Brown T."/>
            <person name="Elewa A."/>
            <person name="Iarovenko S."/>
            <person name="Subramanian E."/>
            <person name="Araus A.J."/>
            <person name="Petzold A."/>
            <person name="Susuki M."/>
            <person name="Suzuki K.-i.T."/>
            <person name="Hayashi T."/>
            <person name="Toyoda A."/>
            <person name="Oliveira C."/>
            <person name="Osipova E."/>
            <person name="Leigh N.D."/>
            <person name="Simon A."/>
            <person name="Yun M.H."/>
        </authorList>
    </citation>
    <scope>NUCLEOTIDE SEQUENCE</scope>
    <source>
        <strain evidence="2">20211129_DDA</strain>
        <tissue evidence="2">Liver</tissue>
    </source>
</reference>